<dbReference type="AlphaFoldDB" id="A0A160VF70"/>
<evidence type="ECO:0000313" key="2">
    <source>
        <dbReference type="EMBL" id="CUV09218.1"/>
    </source>
</evidence>
<sequence length="150" mass="17052">MDVILIAAITADGYIARHSNEKVDWSLDLHLFRKQTMGYPVIMGSQTEKTLAMDLDGRETIVTHRHNDPETVLDKLHSDKCFIIGGGRTYTRFASYLTHLYLTIHPLIFGGGIPLFPDLDDELDLVFLKMLSVDGVEGLYQFQYKINHPN</sequence>
<dbReference type="GO" id="GO:0004146">
    <property type="term" value="F:dihydrofolate reductase activity"/>
    <property type="evidence" value="ECO:0007669"/>
    <property type="project" value="InterPro"/>
</dbReference>
<feature type="domain" description="DHFR" evidence="1">
    <location>
        <begin position="3"/>
        <end position="104"/>
    </location>
</feature>
<reference evidence="2" key="1">
    <citation type="submission" date="2015-10" db="EMBL/GenBank/DDBJ databases">
        <authorList>
            <person name="Gilbert D.G."/>
        </authorList>
    </citation>
    <scope>NUCLEOTIDE SEQUENCE</scope>
</reference>
<dbReference type="InterPro" id="IPR024072">
    <property type="entry name" value="DHFR-like_dom_sf"/>
</dbReference>
<evidence type="ECO:0000259" key="1">
    <source>
        <dbReference type="Pfam" id="PF00186"/>
    </source>
</evidence>
<organism evidence="2">
    <name type="scientific">hydrothermal vent metagenome</name>
    <dbReference type="NCBI Taxonomy" id="652676"/>
    <lineage>
        <taxon>unclassified sequences</taxon>
        <taxon>metagenomes</taxon>
        <taxon>ecological metagenomes</taxon>
    </lineage>
</organism>
<dbReference type="Pfam" id="PF00186">
    <property type="entry name" value="DHFR_1"/>
    <property type="match status" value="1"/>
</dbReference>
<dbReference type="GO" id="GO:0046654">
    <property type="term" value="P:tetrahydrofolate biosynthetic process"/>
    <property type="evidence" value="ECO:0007669"/>
    <property type="project" value="InterPro"/>
</dbReference>
<dbReference type="SUPFAM" id="SSF53597">
    <property type="entry name" value="Dihydrofolate reductase-like"/>
    <property type="match status" value="1"/>
</dbReference>
<dbReference type="CDD" id="cd00209">
    <property type="entry name" value="DHFR"/>
    <property type="match status" value="1"/>
</dbReference>
<protein>
    <recommendedName>
        <fullName evidence="1">DHFR domain-containing protein</fullName>
    </recommendedName>
</protein>
<accession>A0A160VF70</accession>
<dbReference type="InterPro" id="IPR001796">
    <property type="entry name" value="DHFR_dom"/>
</dbReference>
<gene>
    <name evidence="2" type="ORF">MGWOODY_Mmi2029</name>
</gene>
<dbReference type="EMBL" id="FAXC01000205">
    <property type="protein sequence ID" value="CUV09218.1"/>
    <property type="molecule type" value="Genomic_DNA"/>
</dbReference>
<dbReference type="Gene3D" id="3.40.430.10">
    <property type="entry name" value="Dihydrofolate Reductase, subunit A"/>
    <property type="match status" value="1"/>
</dbReference>
<name>A0A160VF70_9ZZZZ</name>
<proteinExistence type="predicted"/>